<evidence type="ECO:0000256" key="3">
    <source>
        <dbReference type="ARBA" id="ARBA00023082"/>
    </source>
</evidence>
<feature type="domain" description="RNA polymerase sigma factor 70 region 4 type 2" evidence="6">
    <location>
        <begin position="124"/>
        <end position="178"/>
    </location>
</feature>
<protein>
    <submittedName>
        <fullName evidence="7">RNA polymerase sigma-70 factor, ECF subfamily</fullName>
    </submittedName>
</protein>
<dbReference type="PANTHER" id="PTHR43133:SF25">
    <property type="entry name" value="RNA POLYMERASE SIGMA FACTOR RFAY-RELATED"/>
    <property type="match status" value="1"/>
</dbReference>
<dbReference type="RefSeq" id="WP_091526988.1">
    <property type="nucleotide sequence ID" value="NZ_LT629772.1"/>
</dbReference>
<dbReference type="Gene3D" id="1.10.10.10">
    <property type="entry name" value="Winged helix-like DNA-binding domain superfamily/Winged helix DNA-binding domain"/>
    <property type="match status" value="1"/>
</dbReference>
<dbReference type="GO" id="GO:0003677">
    <property type="term" value="F:DNA binding"/>
    <property type="evidence" value="ECO:0007669"/>
    <property type="project" value="InterPro"/>
</dbReference>
<dbReference type="Pfam" id="PF08281">
    <property type="entry name" value="Sigma70_r4_2"/>
    <property type="match status" value="1"/>
</dbReference>
<dbReference type="GO" id="GO:0006352">
    <property type="term" value="P:DNA-templated transcription initiation"/>
    <property type="evidence" value="ECO:0007669"/>
    <property type="project" value="InterPro"/>
</dbReference>
<proteinExistence type="inferred from homology"/>
<evidence type="ECO:0000313" key="7">
    <source>
        <dbReference type="EMBL" id="SDS99611.1"/>
    </source>
</evidence>
<dbReference type="AlphaFoldDB" id="A0A1H1WSI2"/>
<dbReference type="GO" id="GO:0016987">
    <property type="term" value="F:sigma factor activity"/>
    <property type="evidence" value="ECO:0007669"/>
    <property type="project" value="UniProtKB-KW"/>
</dbReference>
<evidence type="ECO:0000259" key="5">
    <source>
        <dbReference type="Pfam" id="PF04542"/>
    </source>
</evidence>
<evidence type="ECO:0000256" key="4">
    <source>
        <dbReference type="ARBA" id="ARBA00023163"/>
    </source>
</evidence>
<dbReference type="InterPro" id="IPR039425">
    <property type="entry name" value="RNA_pol_sigma-70-like"/>
</dbReference>
<dbReference type="InterPro" id="IPR014284">
    <property type="entry name" value="RNA_pol_sigma-70_dom"/>
</dbReference>
<dbReference type="OrthoDB" id="3728876at2"/>
<dbReference type="NCBIfam" id="TIGR02937">
    <property type="entry name" value="sigma70-ECF"/>
    <property type="match status" value="1"/>
</dbReference>
<sequence length="186" mass="20614">MDTDRPAEADELERLRAAAVDGDTAALERLLTAVEPLVTRRCARMLPCRQDAEEAAQDAMLAITENLDGYRGTGSFPGWVSTIAANSAWSTYRRLKQRSEAAAETVPERPDPRTTSVIAGSRLDLLEALDELERDHPEQARSFVLRDLAALSYAEIAAREEAPLGTVQARIHRARRFLQPRLTTTD</sequence>
<dbReference type="Gene3D" id="1.10.1740.10">
    <property type="match status" value="1"/>
</dbReference>
<dbReference type="SUPFAM" id="SSF88659">
    <property type="entry name" value="Sigma3 and sigma4 domains of RNA polymerase sigma factors"/>
    <property type="match status" value="1"/>
</dbReference>
<evidence type="ECO:0000256" key="2">
    <source>
        <dbReference type="ARBA" id="ARBA00023015"/>
    </source>
</evidence>
<evidence type="ECO:0000256" key="1">
    <source>
        <dbReference type="ARBA" id="ARBA00010641"/>
    </source>
</evidence>
<organism evidence="7 8">
    <name type="scientific">Microlunatus soli</name>
    <dbReference type="NCBI Taxonomy" id="630515"/>
    <lineage>
        <taxon>Bacteria</taxon>
        <taxon>Bacillati</taxon>
        <taxon>Actinomycetota</taxon>
        <taxon>Actinomycetes</taxon>
        <taxon>Propionibacteriales</taxon>
        <taxon>Propionibacteriaceae</taxon>
        <taxon>Microlunatus</taxon>
    </lineage>
</organism>
<dbReference type="Pfam" id="PF04542">
    <property type="entry name" value="Sigma70_r2"/>
    <property type="match status" value="1"/>
</dbReference>
<dbReference type="InterPro" id="IPR013249">
    <property type="entry name" value="RNA_pol_sigma70_r4_t2"/>
</dbReference>
<keyword evidence="4" id="KW-0804">Transcription</keyword>
<keyword evidence="3" id="KW-0731">Sigma factor</keyword>
<dbReference type="InterPro" id="IPR007627">
    <property type="entry name" value="RNA_pol_sigma70_r2"/>
</dbReference>
<dbReference type="Proteomes" id="UP000199103">
    <property type="component" value="Chromosome I"/>
</dbReference>
<evidence type="ECO:0000313" key="8">
    <source>
        <dbReference type="Proteomes" id="UP000199103"/>
    </source>
</evidence>
<gene>
    <name evidence="7" type="ORF">SAMN04489812_3768</name>
</gene>
<dbReference type="PANTHER" id="PTHR43133">
    <property type="entry name" value="RNA POLYMERASE ECF-TYPE SIGMA FACTO"/>
    <property type="match status" value="1"/>
</dbReference>
<dbReference type="STRING" id="630515.SAMN04489812_3768"/>
<accession>A0A1H1WSI2</accession>
<feature type="domain" description="RNA polymerase sigma-70 region 2" evidence="5">
    <location>
        <begin position="31"/>
        <end position="96"/>
    </location>
</feature>
<dbReference type="InterPro" id="IPR036388">
    <property type="entry name" value="WH-like_DNA-bd_sf"/>
</dbReference>
<dbReference type="InterPro" id="IPR013325">
    <property type="entry name" value="RNA_pol_sigma_r2"/>
</dbReference>
<dbReference type="SUPFAM" id="SSF88946">
    <property type="entry name" value="Sigma2 domain of RNA polymerase sigma factors"/>
    <property type="match status" value="1"/>
</dbReference>
<evidence type="ECO:0000259" key="6">
    <source>
        <dbReference type="Pfam" id="PF08281"/>
    </source>
</evidence>
<comment type="similarity">
    <text evidence="1">Belongs to the sigma-70 factor family. ECF subfamily.</text>
</comment>
<reference evidence="7 8" key="1">
    <citation type="submission" date="2016-10" db="EMBL/GenBank/DDBJ databases">
        <authorList>
            <person name="de Groot N.N."/>
        </authorList>
    </citation>
    <scope>NUCLEOTIDE SEQUENCE [LARGE SCALE GENOMIC DNA]</scope>
    <source>
        <strain evidence="7 8">DSM 21800</strain>
    </source>
</reference>
<name>A0A1H1WSI2_9ACTN</name>
<dbReference type="InterPro" id="IPR013324">
    <property type="entry name" value="RNA_pol_sigma_r3/r4-like"/>
</dbReference>
<keyword evidence="2" id="KW-0805">Transcription regulation</keyword>
<dbReference type="EMBL" id="LT629772">
    <property type="protein sequence ID" value="SDS99611.1"/>
    <property type="molecule type" value="Genomic_DNA"/>
</dbReference>
<keyword evidence="8" id="KW-1185">Reference proteome</keyword>